<comment type="caution">
    <text evidence="1">The sequence shown here is derived from an EMBL/GenBank/DDBJ whole genome shotgun (WGS) entry which is preliminary data.</text>
</comment>
<sequence length="265" mass="29254">MASSPTTTSTPPRFPEKYGLVSSDGVKVTVPASILRQSQPLWNMIESNGYNSEPIPFCDPVIEASHIVRLFIDLMTGVKIANSIINPGHQAAHFVSTGVNQETALCQTLLFAHKWEFETASHLVKANLALILRLSPHMTAISSSHPEIGFTTFRTAACLDDEQLAVKAVAAMEGQKNSTNFHYRFDYDKSGNTIPHVPRTDVGTWSLEDFMDVPHTYLYALARAGMAAHEKYSQAKLYSRDVGERFQHFLNIAKSESAGIVSANR</sequence>
<dbReference type="AlphaFoldDB" id="A0A427Y043"/>
<accession>A0A427Y043</accession>
<gene>
    <name evidence="1" type="ORF">EHS24_005978</name>
</gene>
<dbReference type="RefSeq" id="XP_028477905.1">
    <property type="nucleotide sequence ID" value="XM_028621453.1"/>
</dbReference>
<name>A0A427Y043_9TREE</name>
<proteinExistence type="predicted"/>
<reference evidence="1 2" key="1">
    <citation type="submission" date="2018-11" db="EMBL/GenBank/DDBJ databases">
        <title>Genome sequence of Apiotrichum porosum DSM 27194.</title>
        <authorList>
            <person name="Aliyu H."/>
            <person name="Gorte O."/>
            <person name="Ochsenreither K."/>
        </authorList>
    </citation>
    <scope>NUCLEOTIDE SEQUENCE [LARGE SCALE GENOMIC DNA]</scope>
    <source>
        <strain evidence="1 2">DSM 27194</strain>
    </source>
</reference>
<evidence type="ECO:0000313" key="2">
    <source>
        <dbReference type="Proteomes" id="UP000279236"/>
    </source>
</evidence>
<protein>
    <submittedName>
        <fullName evidence="1">Uncharacterized protein</fullName>
    </submittedName>
</protein>
<dbReference type="GeneID" id="39590521"/>
<dbReference type="EMBL" id="RSCE01000003">
    <property type="protein sequence ID" value="RSH84457.1"/>
    <property type="molecule type" value="Genomic_DNA"/>
</dbReference>
<evidence type="ECO:0000313" key="1">
    <source>
        <dbReference type="EMBL" id="RSH84457.1"/>
    </source>
</evidence>
<dbReference type="Proteomes" id="UP000279236">
    <property type="component" value="Unassembled WGS sequence"/>
</dbReference>
<keyword evidence="2" id="KW-1185">Reference proteome</keyword>
<organism evidence="1 2">
    <name type="scientific">Apiotrichum porosum</name>
    <dbReference type="NCBI Taxonomy" id="105984"/>
    <lineage>
        <taxon>Eukaryota</taxon>
        <taxon>Fungi</taxon>
        <taxon>Dikarya</taxon>
        <taxon>Basidiomycota</taxon>
        <taxon>Agaricomycotina</taxon>
        <taxon>Tremellomycetes</taxon>
        <taxon>Trichosporonales</taxon>
        <taxon>Trichosporonaceae</taxon>
        <taxon>Apiotrichum</taxon>
    </lineage>
</organism>